<evidence type="ECO:0000313" key="2">
    <source>
        <dbReference type="EMBL" id="QMV40785.1"/>
    </source>
</evidence>
<dbReference type="InterPro" id="IPR001173">
    <property type="entry name" value="Glyco_trans_2-like"/>
</dbReference>
<protein>
    <submittedName>
        <fullName evidence="2">Glycosyltransferase family 2 protein</fullName>
    </submittedName>
</protein>
<evidence type="ECO:0000259" key="1">
    <source>
        <dbReference type="Pfam" id="PF00535"/>
    </source>
</evidence>
<dbReference type="SUPFAM" id="SSF53448">
    <property type="entry name" value="Nucleotide-diphospho-sugar transferases"/>
    <property type="match status" value="1"/>
</dbReference>
<dbReference type="CDD" id="cd00761">
    <property type="entry name" value="Glyco_tranf_GTA_type"/>
    <property type="match status" value="1"/>
</dbReference>
<sequence>MVSIITCTMRNSFMPNVFKNYENQKVRKKELIIILNQDDMDIEEWKKEAKKYNNAFVYQLPERYNLGKCLNFGIQAANYDIVAKFDDDNYYGRYYLTEAMDALKKIEEYPSWANIRRSFISKKKKLS</sequence>
<dbReference type="RefSeq" id="WP_267875405.1">
    <property type="nucleotide sequence ID" value="NZ_CP041969.1"/>
</dbReference>
<dbReference type="InterPro" id="IPR029044">
    <property type="entry name" value="Nucleotide-diphossugar_trans"/>
</dbReference>
<dbReference type="Proteomes" id="UP000515679">
    <property type="component" value="Chromosome"/>
</dbReference>
<reference evidence="2 3" key="1">
    <citation type="submission" date="2019-07" db="EMBL/GenBank/DDBJ databases">
        <authorList>
            <person name="Kim J.K."/>
            <person name="Cheong H.-M."/>
            <person name="Choi Y."/>
            <person name="Hwang K.J."/>
            <person name="Lee S."/>
            <person name="Choi C."/>
        </authorList>
    </citation>
    <scope>NUCLEOTIDE SEQUENCE [LARGE SCALE GENOMIC DNA]</scope>
    <source>
        <strain evidence="2 3">KS 22</strain>
    </source>
</reference>
<dbReference type="AlphaFoldDB" id="A0A7G5BV01"/>
<dbReference type="EMBL" id="CP041969">
    <property type="protein sequence ID" value="QMV40785.1"/>
    <property type="molecule type" value="Genomic_DNA"/>
</dbReference>
<dbReference type="GO" id="GO:0016740">
    <property type="term" value="F:transferase activity"/>
    <property type="evidence" value="ECO:0007669"/>
    <property type="project" value="UniProtKB-KW"/>
</dbReference>
<dbReference type="Pfam" id="PF00535">
    <property type="entry name" value="Glycos_transf_2"/>
    <property type="match status" value="1"/>
</dbReference>
<evidence type="ECO:0000313" key="3">
    <source>
        <dbReference type="Proteomes" id="UP000515679"/>
    </source>
</evidence>
<accession>A0A7G5BV01</accession>
<organism evidence="2 3">
    <name type="scientific">Cohnella cholangitidis</name>
    <dbReference type="NCBI Taxonomy" id="2598458"/>
    <lineage>
        <taxon>Bacteria</taxon>
        <taxon>Bacillati</taxon>
        <taxon>Bacillota</taxon>
        <taxon>Bacilli</taxon>
        <taxon>Bacillales</taxon>
        <taxon>Paenibacillaceae</taxon>
        <taxon>Cohnella</taxon>
    </lineage>
</organism>
<gene>
    <name evidence="2" type="ORF">FPL14_05880</name>
</gene>
<feature type="domain" description="Glycosyltransferase 2-like" evidence="1">
    <location>
        <begin position="4"/>
        <end position="119"/>
    </location>
</feature>
<keyword evidence="2" id="KW-0808">Transferase</keyword>
<dbReference type="KEGG" id="cchl:FPL14_05880"/>
<dbReference type="Gene3D" id="3.90.550.10">
    <property type="entry name" value="Spore Coat Polysaccharide Biosynthesis Protein SpsA, Chain A"/>
    <property type="match status" value="1"/>
</dbReference>
<name>A0A7G5BV01_9BACL</name>
<proteinExistence type="predicted"/>
<keyword evidence="3" id="KW-1185">Reference proteome</keyword>